<gene>
    <name evidence="2" type="ORF">EWM64_g8449</name>
</gene>
<proteinExistence type="predicted"/>
<reference evidence="2 3" key="1">
    <citation type="submission" date="2019-02" db="EMBL/GenBank/DDBJ databases">
        <title>Genome sequencing of the rare red list fungi Hericium alpestre (H. flagellum).</title>
        <authorList>
            <person name="Buettner E."/>
            <person name="Kellner H."/>
        </authorList>
    </citation>
    <scope>NUCLEOTIDE SEQUENCE [LARGE SCALE GENOMIC DNA]</scope>
    <source>
        <strain evidence="2 3">DSM 108284</strain>
    </source>
</reference>
<feature type="region of interest" description="Disordered" evidence="1">
    <location>
        <begin position="1"/>
        <end position="35"/>
    </location>
</feature>
<accession>A0A4Y9ZNJ9</accession>
<evidence type="ECO:0000313" key="3">
    <source>
        <dbReference type="Proteomes" id="UP000298061"/>
    </source>
</evidence>
<dbReference type="Proteomes" id="UP000298061">
    <property type="component" value="Unassembled WGS sequence"/>
</dbReference>
<protein>
    <submittedName>
        <fullName evidence="2">Uncharacterized protein</fullName>
    </submittedName>
</protein>
<sequence length="63" mass="7020">MVRLGRRDSSSSSLSASPAKRRQLDPAPAPPRNPLLDNYVVPSYKPYWFDDGDVVLIVVRPPV</sequence>
<evidence type="ECO:0000256" key="1">
    <source>
        <dbReference type="SAM" id="MobiDB-lite"/>
    </source>
</evidence>
<dbReference type="OrthoDB" id="2799068at2759"/>
<name>A0A4Y9ZNJ9_9AGAM</name>
<organism evidence="2 3">
    <name type="scientific">Hericium alpestre</name>
    <dbReference type="NCBI Taxonomy" id="135208"/>
    <lineage>
        <taxon>Eukaryota</taxon>
        <taxon>Fungi</taxon>
        <taxon>Dikarya</taxon>
        <taxon>Basidiomycota</taxon>
        <taxon>Agaricomycotina</taxon>
        <taxon>Agaricomycetes</taxon>
        <taxon>Russulales</taxon>
        <taxon>Hericiaceae</taxon>
        <taxon>Hericium</taxon>
    </lineage>
</organism>
<dbReference type="AlphaFoldDB" id="A0A4Y9ZNJ9"/>
<dbReference type="EMBL" id="SFCI01001522">
    <property type="protein sequence ID" value="TFY75563.1"/>
    <property type="molecule type" value="Genomic_DNA"/>
</dbReference>
<keyword evidence="3" id="KW-1185">Reference proteome</keyword>
<evidence type="ECO:0000313" key="2">
    <source>
        <dbReference type="EMBL" id="TFY75563.1"/>
    </source>
</evidence>
<comment type="caution">
    <text evidence="2">The sequence shown here is derived from an EMBL/GenBank/DDBJ whole genome shotgun (WGS) entry which is preliminary data.</text>
</comment>